<dbReference type="Proteomes" id="UP000499080">
    <property type="component" value="Unassembled WGS sequence"/>
</dbReference>
<dbReference type="EMBL" id="BGPR01132907">
    <property type="protein sequence ID" value="GBN50141.1"/>
    <property type="molecule type" value="Genomic_DNA"/>
</dbReference>
<comment type="caution">
    <text evidence="2">The sequence shown here is derived from an EMBL/GenBank/DDBJ whole genome shotgun (WGS) entry which is preliminary data.</text>
</comment>
<keyword evidence="3" id="KW-1185">Reference proteome</keyword>
<evidence type="ECO:0000313" key="1">
    <source>
        <dbReference type="EMBL" id="GBN50141.1"/>
    </source>
</evidence>
<protein>
    <submittedName>
        <fullName evidence="2">Uncharacterized protein</fullName>
    </submittedName>
</protein>
<dbReference type="EMBL" id="BGPR01132919">
    <property type="protein sequence ID" value="GBN50164.1"/>
    <property type="molecule type" value="Genomic_DNA"/>
</dbReference>
<accession>A0A4Y2PFQ2</accession>
<evidence type="ECO:0000313" key="3">
    <source>
        <dbReference type="Proteomes" id="UP000499080"/>
    </source>
</evidence>
<proteinExistence type="predicted"/>
<evidence type="ECO:0000313" key="2">
    <source>
        <dbReference type="EMBL" id="GBN50164.1"/>
    </source>
</evidence>
<sequence length="117" mass="12990">MKARLVGKDISKASHLSAAAISRGRPGFDSPPGRILSHIHPTGSVTAMVSGMGRRSVSRCLSQKRHQHKILNLEIGETDSRIQGVVRPKTMNDRREQSLHGPFFFWEASTYQGVIRN</sequence>
<dbReference type="AlphaFoldDB" id="A0A4Y2PFQ2"/>
<gene>
    <name evidence="1" type="ORF">AVEN_14260_1</name>
    <name evidence="2" type="ORF">AVEN_160685_1</name>
</gene>
<reference evidence="2 3" key="1">
    <citation type="journal article" date="2019" name="Sci. Rep.">
        <title>Orb-weaving spider Araneus ventricosus genome elucidates the spidroin gene catalogue.</title>
        <authorList>
            <person name="Kono N."/>
            <person name="Nakamura H."/>
            <person name="Ohtoshi R."/>
            <person name="Moran D.A.P."/>
            <person name="Shinohara A."/>
            <person name="Yoshida Y."/>
            <person name="Fujiwara M."/>
            <person name="Mori M."/>
            <person name="Tomita M."/>
            <person name="Arakawa K."/>
        </authorList>
    </citation>
    <scope>NUCLEOTIDE SEQUENCE [LARGE SCALE GENOMIC DNA]</scope>
</reference>
<name>A0A4Y2PFQ2_ARAVE</name>
<organism evidence="2 3">
    <name type="scientific">Araneus ventricosus</name>
    <name type="common">Orbweaver spider</name>
    <name type="synonym">Epeira ventricosa</name>
    <dbReference type="NCBI Taxonomy" id="182803"/>
    <lineage>
        <taxon>Eukaryota</taxon>
        <taxon>Metazoa</taxon>
        <taxon>Ecdysozoa</taxon>
        <taxon>Arthropoda</taxon>
        <taxon>Chelicerata</taxon>
        <taxon>Arachnida</taxon>
        <taxon>Araneae</taxon>
        <taxon>Araneomorphae</taxon>
        <taxon>Entelegynae</taxon>
        <taxon>Araneoidea</taxon>
        <taxon>Araneidae</taxon>
        <taxon>Araneus</taxon>
    </lineage>
</organism>